<dbReference type="InterPro" id="IPR055201">
    <property type="entry name" value="IHF-like_H2TH"/>
</dbReference>
<dbReference type="RefSeq" id="WP_193904268.1">
    <property type="nucleotide sequence ID" value="NZ_CP063453.1"/>
</dbReference>
<name>A0A7M2XW03_9NOCA</name>
<sequence length="104" mass="11431">MPLPQLSPEARQQALAKAGAARRTRALVKEDLKKGRVELHEVMQRAETDEVLAKMKVIDLIAALPKFGKTKASAVMVDLDIAENRSIRGLGQNQRGALLQRFAS</sequence>
<protein>
    <submittedName>
        <fullName evidence="2">Integration host factor</fullName>
    </submittedName>
</protein>
<dbReference type="InterPro" id="IPR047806">
    <property type="entry name" value="IHF_actinobact"/>
</dbReference>
<proteinExistence type="predicted"/>
<dbReference type="Pfam" id="PF22525">
    <property type="entry name" value="H2TH_5"/>
    <property type="match status" value="1"/>
</dbReference>
<dbReference type="Gene3D" id="1.10.8.50">
    <property type="match status" value="1"/>
</dbReference>
<dbReference type="NCBIfam" id="NF041260">
    <property type="entry name" value="actino_IHF"/>
    <property type="match status" value="1"/>
</dbReference>
<reference evidence="2 3" key="1">
    <citation type="submission" date="2020-10" db="EMBL/GenBank/DDBJ databases">
        <title>Whole genome sequence of oil-degrading bacteria Rhodococcus pyridinivorans strain 5Ap.</title>
        <authorList>
            <person name="Akhremchuk A.E."/>
            <person name="Valentovich L.N."/>
            <person name="Charniauskaya M.I."/>
            <person name="Bukliarevich H.A."/>
            <person name="Titok M.A."/>
        </authorList>
    </citation>
    <scope>NUCLEOTIDE SEQUENCE [LARGE SCALE GENOMIC DNA]</scope>
    <source>
        <strain evidence="2 3">5Ap</strain>
        <plasmid evidence="2 3">pSID</plasmid>
    </source>
</reference>
<accession>A0A7M2XW03</accession>
<evidence type="ECO:0000259" key="1">
    <source>
        <dbReference type="Pfam" id="PF22525"/>
    </source>
</evidence>
<gene>
    <name evidence="2" type="ORF">INP59_26965</name>
</gene>
<feature type="domain" description="Integration host factor-like helix-two turn-helix" evidence="1">
    <location>
        <begin position="32"/>
        <end position="102"/>
    </location>
</feature>
<organism evidence="2 3">
    <name type="scientific">Rhodococcus pyridinivorans</name>
    <dbReference type="NCBI Taxonomy" id="103816"/>
    <lineage>
        <taxon>Bacteria</taxon>
        <taxon>Bacillati</taxon>
        <taxon>Actinomycetota</taxon>
        <taxon>Actinomycetes</taxon>
        <taxon>Mycobacteriales</taxon>
        <taxon>Nocardiaceae</taxon>
        <taxon>Rhodococcus</taxon>
    </lineage>
</organism>
<evidence type="ECO:0000313" key="3">
    <source>
        <dbReference type="Proteomes" id="UP000593818"/>
    </source>
</evidence>
<dbReference type="Proteomes" id="UP000593818">
    <property type="component" value="Plasmid pSID"/>
</dbReference>
<dbReference type="EMBL" id="CP063453">
    <property type="protein sequence ID" value="QOW02017.1"/>
    <property type="molecule type" value="Genomic_DNA"/>
</dbReference>
<keyword evidence="3" id="KW-1185">Reference proteome</keyword>
<geneLocation type="plasmid" evidence="2 3">
    <name>pSID</name>
</geneLocation>
<dbReference type="AlphaFoldDB" id="A0A7M2XW03"/>
<evidence type="ECO:0000313" key="2">
    <source>
        <dbReference type="EMBL" id="QOW02017.1"/>
    </source>
</evidence>
<keyword evidence="2" id="KW-0614">Plasmid</keyword>